<dbReference type="PROSITE" id="PS50022">
    <property type="entry name" value="FA58C_3"/>
    <property type="match status" value="1"/>
</dbReference>
<evidence type="ECO:0000256" key="7">
    <source>
        <dbReference type="SAM" id="SignalP"/>
    </source>
</evidence>
<dbReference type="Gene3D" id="2.60.40.10">
    <property type="entry name" value="Immunoglobulins"/>
    <property type="match status" value="1"/>
</dbReference>
<dbReference type="InterPro" id="IPR008979">
    <property type="entry name" value="Galactose-bd-like_sf"/>
</dbReference>
<reference evidence="10" key="1">
    <citation type="journal article" date="2019" name="bioRxiv">
        <title>The Genome of the Zebra Mussel, Dreissena polymorpha: A Resource for Invasive Species Research.</title>
        <authorList>
            <person name="McCartney M.A."/>
            <person name="Auch B."/>
            <person name="Kono T."/>
            <person name="Mallez S."/>
            <person name="Zhang Y."/>
            <person name="Obille A."/>
            <person name="Becker A."/>
            <person name="Abrahante J.E."/>
            <person name="Garbe J."/>
            <person name="Badalamenti J.P."/>
            <person name="Herman A."/>
            <person name="Mangelson H."/>
            <person name="Liachko I."/>
            <person name="Sullivan S."/>
            <person name="Sone E.D."/>
            <person name="Koren S."/>
            <person name="Silverstein K.A.T."/>
            <person name="Beckman K.B."/>
            <person name="Gohl D.M."/>
        </authorList>
    </citation>
    <scope>NUCLEOTIDE SEQUENCE</scope>
    <source>
        <strain evidence="10">Duluth1</strain>
        <tissue evidence="10">Whole animal</tissue>
    </source>
</reference>
<evidence type="ECO:0000256" key="6">
    <source>
        <dbReference type="PROSITE-ProRule" id="PRU00076"/>
    </source>
</evidence>
<protein>
    <submittedName>
        <fullName evidence="10">Uncharacterized protein</fullName>
    </submittedName>
</protein>
<evidence type="ECO:0000259" key="9">
    <source>
        <dbReference type="PROSITE" id="PS50026"/>
    </source>
</evidence>
<keyword evidence="3" id="KW-0677">Repeat</keyword>
<dbReference type="PROSITE" id="PS00022">
    <property type="entry name" value="EGF_1"/>
    <property type="match status" value="1"/>
</dbReference>
<evidence type="ECO:0000256" key="4">
    <source>
        <dbReference type="ARBA" id="ARBA00023157"/>
    </source>
</evidence>
<evidence type="ECO:0000256" key="5">
    <source>
        <dbReference type="ARBA" id="ARBA00023180"/>
    </source>
</evidence>
<keyword evidence="2 7" id="KW-0732">Signal</keyword>
<dbReference type="Gene3D" id="2.10.25.10">
    <property type="entry name" value="Laminin"/>
    <property type="match status" value="1"/>
</dbReference>
<evidence type="ECO:0000313" key="10">
    <source>
        <dbReference type="EMBL" id="KAH3811330.1"/>
    </source>
</evidence>
<comment type="caution">
    <text evidence="10">The sequence shown here is derived from an EMBL/GenBank/DDBJ whole genome shotgun (WGS) entry which is preliminary data.</text>
</comment>
<sequence>MESLKVLAVCLSLVYVAKASFFEVRYPSVVVAAETGGNLTIEAGPNAGNIYMTPGTRGTVFIGRTDMLKLFEIVNSQPPIWGQKAPYGSLGTFLGGDNITVQLTAMDPEGSKLRFEKIAGALPPGVLLSASGLLSGVAPDVDATYEFGIRVVDEQGKYADQTFTIDTRELDQCRSNPCKNNGVCTDAYGNYTCHCTTQYGGRTCTINCENEAVGVAYGVRKIPDAQMSGYYAFGGSDHKAYEGRLESTTGWIGENAASWLQIDFGNERKVHAVATQGYSDTFNLVTYKLACSVDGNSFIDAASKNFTGSGASFKTITKQVLPSPVICRYLRFLPLTWTNSHPGFRVEVYACDEY</sequence>
<feature type="chain" id="PRO_5038426951" evidence="7">
    <location>
        <begin position="20"/>
        <end position="354"/>
    </location>
</feature>
<dbReference type="OrthoDB" id="6049633at2759"/>
<dbReference type="PANTHER" id="PTHR24543">
    <property type="entry name" value="MULTICOPPER OXIDASE-RELATED"/>
    <property type="match status" value="1"/>
</dbReference>
<dbReference type="CDD" id="cd00054">
    <property type="entry name" value="EGF_CA"/>
    <property type="match status" value="1"/>
</dbReference>
<evidence type="ECO:0000256" key="3">
    <source>
        <dbReference type="ARBA" id="ARBA00022737"/>
    </source>
</evidence>
<evidence type="ECO:0000256" key="1">
    <source>
        <dbReference type="ARBA" id="ARBA00022536"/>
    </source>
</evidence>
<dbReference type="InterPro" id="IPR000152">
    <property type="entry name" value="EGF-type_Asp/Asn_hydroxyl_site"/>
</dbReference>
<dbReference type="PROSITE" id="PS50026">
    <property type="entry name" value="EGF_3"/>
    <property type="match status" value="1"/>
</dbReference>
<gene>
    <name evidence="10" type="ORF">DPMN_139741</name>
</gene>
<keyword evidence="4 6" id="KW-1015">Disulfide bond</keyword>
<dbReference type="InterPro" id="IPR000742">
    <property type="entry name" value="EGF"/>
</dbReference>
<dbReference type="AlphaFoldDB" id="A0A9D4G6A4"/>
<evidence type="ECO:0000313" key="11">
    <source>
        <dbReference type="Proteomes" id="UP000828390"/>
    </source>
</evidence>
<name>A0A9D4G6A4_DREPO</name>
<dbReference type="InterPro" id="IPR001881">
    <property type="entry name" value="EGF-like_Ca-bd_dom"/>
</dbReference>
<dbReference type="SMART" id="SM00231">
    <property type="entry name" value="FA58C"/>
    <property type="match status" value="1"/>
</dbReference>
<dbReference type="SMART" id="SM00179">
    <property type="entry name" value="EGF_CA"/>
    <property type="match status" value="1"/>
</dbReference>
<proteinExistence type="predicted"/>
<dbReference type="EMBL" id="JAIWYP010000006">
    <property type="protein sequence ID" value="KAH3811330.1"/>
    <property type="molecule type" value="Genomic_DNA"/>
</dbReference>
<keyword evidence="11" id="KW-1185">Reference proteome</keyword>
<feature type="domain" description="F5/8 type C" evidence="8">
    <location>
        <begin position="208"/>
        <end position="351"/>
    </location>
</feature>
<dbReference type="PROSITE" id="PS00010">
    <property type="entry name" value="ASX_HYDROXYL"/>
    <property type="match status" value="1"/>
</dbReference>
<dbReference type="PROSITE" id="PS01187">
    <property type="entry name" value="EGF_CA"/>
    <property type="match status" value="1"/>
</dbReference>
<dbReference type="GO" id="GO:0005509">
    <property type="term" value="F:calcium ion binding"/>
    <property type="evidence" value="ECO:0007669"/>
    <property type="project" value="InterPro"/>
</dbReference>
<dbReference type="PROSITE" id="PS01285">
    <property type="entry name" value="FA58C_1"/>
    <property type="match status" value="1"/>
</dbReference>
<evidence type="ECO:0000259" key="8">
    <source>
        <dbReference type="PROSITE" id="PS50022"/>
    </source>
</evidence>
<dbReference type="SUPFAM" id="SSF49785">
    <property type="entry name" value="Galactose-binding domain-like"/>
    <property type="match status" value="1"/>
</dbReference>
<evidence type="ECO:0000256" key="2">
    <source>
        <dbReference type="ARBA" id="ARBA00022729"/>
    </source>
</evidence>
<keyword evidence="5" id="KW-0325">Glycoprotein</keyword>
<organism evidence="10 11">
    <name type="scientific">Dreissena polymorpha</name>
    <name type="common">Zebra mussel</name>
    <name type="synonym">Mytilus polymorpha</name>
    <dbReference type="NCBI Taxonomy" id="45954"/>
    <lineage>
        <taxon>Eukaryota</taxon>
        <taxon>Metazoa</taxon>
        <taxon>Spiralia</taxon>
        <taxon>Lophotrochozoa</taxon>
        <taxon>Mollusca</taxon>
        <taxon>Bivalvia</taxon>
        <taxon>Autobranchia</taxon>
        <taxon>Heteroconchia</taxon>
        <taxon>Euheterodonta</taxon>
        <taxon>Imparidentia</taxon>
        <taxon>Neoheterodontei</taxon>
        <taxon>Myida</taxon>
        <taxon>Dreissenoidea</taxon>
        <taxon>Dreissenidae</taxon>
        <taxon>Dreissena</taxon>
    </lineage>
</organism>
<feature type="disulfide bond" evidence="6">
    <location>
        <begin position="195"/>
        <end position="204"/>
    </location>
</feature>
<feature type="signal peptide" evidence="7">
    <location>
        <begin position="1"/>
        <end position="19"/>
    </location>
</feature>
<dbReference type="InterPro" id="IPR013783">
    <property type="entry name" value="Ig-like_fold"/>
</dbReference>
<reference evidence="10" key="2">
    <citation type="submission" date="2020-11" db="EMBL/GenBank/DDBJ databases">
        <authorList>
            <person name="McCartney M.A."/>
            <person name="Auch B."/>
            <person name="Kono T."/>
            <person name="Mallez S."/>
            <person name="Becker A."/>
            <person name="Gohl D.M."/>
            <person name="Silverstein K.A.T."/>
            <person name="Koren S."/>
            <person name="Bechman K.B."/>
            <person name="Herman A."/>
            <person name="Abrahante J.E."/>
            <person name="Garbe J."/>
        </authorList>
    </citation>
    <scope>NUCLEOTIDE SEQUENCE</scope>
    <source>
        <strain evidence="10">Duluth1</strain>
        <tissue evidence="10">Whole animal</tissue>
    </source>
</reference>
<comment type="caution">
    <text evidence="6">Lacks conserved residue(s) required for the propagation of feature annotation.</text>
</comment>
<dbReference type="SUPFAM" id="SSF57196">
    <property type="entry name" value="EGF/Laminin"/>
    <property type="match status" value="1"/>
</dbReference>
<keyword evidence="1 6" id="KW-0245">EGF-like domain</keyword>
<dbReference type="Pfam" id="PF00754">
    <property type="entry name" value="F5_F8_type_C"/>
    <property type="match status" value="1"/>
</dbReference>
<dbReference type="FunFam" id="2.10.25.10:FF:000321">
    <property type="entry name" value="Protein delta homolog 1"/>
    <property type="match status" value="1"/>
</dbReference>
<feature type="domain" description="EGF-like" evidence="9">
    <location>
        <begin position="169"/>
        <end position="205"/>
    </location>
</feature>
<dbReference type="Proteomes" id="UP000828390">
    <property type="component" value="Unassembled WGS sequence"/>
</dbReference>
<accession>A0A9D4G6A4</accession>
<dbReference type="Pfam" id="PF05345">
    <property type="entry name" value="He_PIG"/>
    <property type="match status" value="1"/>
</dbReference>
<dbReference type="Gene3D" id="2.60.120.260">
    <property type="entry name" value="Galactose-binding domain-like"/>
    <property type="match status" value="1"/>
</dbReference>
<dbReference type="InterPro" id="IPR018097">
    <property type="entry name" value="EGF_Ca-bd_CS"/>
</dbReference>
<dbReference type="InterPro" id="IPR000421">
    <property type="entry name" value="FA58C"/>
</dbReference>